<evidence type="ECO:0000313" key="16">
    <source>
        <dbReference type="EMBL" id="EEH60910.1"/>
    </source>
</evidence>
<dbReference type="GO" id="GO:0050333">
    <property type="term" value="F:thiamine triphosphate phosphatase activity"/>
    <property type="evidence" value="ECO:0007669"/>
    <property type="project" value="UniProtKB-EC"/>
</dbReference>
<dbReference type="CDD" id="cd07758">
    <property type="entry name" value="ThTPase"/>
    <property type="match status" value="1"/>
</dbReference>
<evidence type="ECO:0000256" key="11">
    <source>
        <dbReference type="ARBA" id="ARBA00022842"/>
    </source>
</evidence>
<dbReference type="eggNOG" id="ENOG502S5G9">
    <property type="taxonomic scope" value="Eukaryota"/>
</dbReference>
<keyword evidence="12" id="KW-0007">Acetylation</keyword>
<comment type="catalytic activity">
    <reaction evidence="13">
        <text>thiamine triphosphate + H2O = thiamine diphosphate + phosphate + H(+)</text>
        <dbReference type="Rhea" id="RHEA:11744"/>
        <dbReference type="ChEBI" id="CHEBI:15377"/>
        <dbReference type="ChEBI" id="CHEBI:15378"/>
        <dbReference type="ChEBI" id="CHEBI:43474"/>
        <dbReference type="ChEBI" id="CHEBI:58937"/>
        <dbReference type="ChEBI" id="CHEBI:58938"/>
        <dbReference type="EC" id="3.6.1.28"/>
    </reaction>
</comment>
<comment type="function">
    <text evidence="2">Hydrolase highly specific for thiamine triphosphate (ThTP).</text>
</comment>
<organism evidence="17">
    <name type="scientific">Micromonas pusilla (strain CCMP1545)</name>
    <name type="common">Picoplanktonic green alga</name>
    <dbReference type="NCBI Taxonomy" id="564608"/>
    <lineage>
        <taxon>Eukaryota</taxon>
        <taxon>Viridiplantae</taxon>
        <taxon>Chlorophyta</taxon>
        <taxon>Mamiellophyceae</taxon>
        <taxon>Mamiellales</taxon>
        <taxon>Mamiellaceae</taxon>
        <taxon>Micromonas</taxon>
    </lineage>
</organism>
<dbReference type="GO" id="GO:0042357">
    <property type="term" value="P:thiamine diphosphate metabolic process"/>
    <property type="evidence" value="ECO:0007669"/>
    <property type="project" value="TreeGrafter"/>
</dbReference>
<keyword evidence="9" id="KW-0479">Metal-binding</keyword>
<dbReference type="GeneID" id="9680922"/>
<keyword evidence="17" id="KW-1185">Reference proteome</keyword>
<evidence type="ECO:0000256" key="4">
    <source>
        <dbReference type="ARBA" id="ARBA00008181"/>
    </source>
</evidence>
<protein>
    <recommendedName>
        <fullName evidence="7">Thiamine-triphosphatase</fullName>
        <ecNumber evidence="6">3.6.1.28</ecNumber>
    </recommendedName>
</protein>
<keyword evidence="10" id="KW-0378">Hydrolase</keyword>
<evidence type="ECO:0000256" key="9">
    <source>
        <dbReference type="ARBA" id="ARBA00022723"/>
    </source>
</evidence>
<dbReference type="AlphaFoldDB" id="C1MIF4"/>
<evidence type="ECO:0000256" key="6">
    <source>
        <dbReference type="ARBA" id="ARBA00012378"/>
    </source>
</evidence>
<evidence type="ECO:0000256" key="7">
    <source>
        <dbReference type="ARBA" id="ARBA00020088"/>
    </source>
</evidence>
<evidence type="ECO:0000313" key="17">
    <source>
        <dbReference type="Proteomes" id="UP000001876"/>
    </source>
</evidence>
<evidence type="ECO:0000256" key="2">
    <source>
        <dbReference type="ARBA" id="ARBA00002106"/>
    </source>
</evidence>
<evidence type="ECO:0000256" key="10">
    <source>
        <dbReference type="ARBA" id="ARBA00022801"/>
    </source>
</evidence>
<dbReference type="EC" id="3.6.1.28" evidence="6"/>
<keyword evidence="8" id="KW-0963">Cytoplasm</keyword>
<proteinExistence type="inferred from homology"/>
<reference evidence="16 17" key="1">
    <citation type="journal article" date="2009" name="Science">
        <title>Green evolution and dynamic adaptations revealed by genomes of the marine picoeukaryotes Micromonas.</title>
        <authorList>
            <person name="Worden A.Z."/>
            <person name="Lee J.H."/>
            <person name="Mock T."/>
            <person name="Rouze P."/>
            <person name="Simmons M.P."/>
            <person name="Aerts A.L."/>
            <person name="Allen A.E."/>
            <person name="Cuvelier M.L."/>
            <person name="Derelle E."/>
            <person name="Everett M.V."/>
            <person name="Foulon E."/>
            <person name="Grimwood J."/>
            <person name="Gundlach H."/>
            <person name="Henrissat B."/>
            <person name="Napoli C."/>
            <person name="McDonald S.M."/>
            <person name="Parker M.S."/>
            <person name="Rombauts S."/>
            <person name="Salamov A."/>
            <person name="Von Dassow P."/>
            <person name="Badger J.H."/>
            <person name="Coutinho P.M."/>
            <person name="Demir E."/>
            <person name="Dubchak I."/>
            <person name="Gentemann C."/>
            <person name="Eikrem W."/>
            <person name="Gready J.E."/>
            <person name="John U."/>
            <person name="Lanier W."/>
            <person name="Lindquist E.A."/>
            <person name="Lucas S."/>
            <person name="Mayer K.F."/>
            <person name="Moreau H."/>
            <person name="Not F."/>
            <person name="Otillar R."/>
            <person name="Panaud O."/>
            <person name="Pangilinan J."/>
            <person name="Paulsen I."/>
            <person name="Piegu B."/>
            <person name="Poliakov A."/>
            <person name="Robbens S."/>
            <person name="Schmutz J."/>
            <person name="Toulza E."/>
            <person name="Wyss T."/>
            <person name="Zelensky A."/>
            <person name="Zhou K."/>
            <person name="Armbrust E.V."/>
            <person name="Bhattacharya D."/>
            <person name="Goodenough U.W."/>
            <person name="Van de Peer Y."/>
            <person name="Grigoriev I.V."/>
        </authorList>
    </citation>
    <scope>NUCLEOTIDE SEQUENCE [LARGE SCALE GENOMIC DNA]</scope>
    <source>
        <strain evidence="16 17">CCMP1545</strain>
    </source>
</reference>
<accession>C1MIF4</accession>
<dbReference type="GO" id="GO:0005737">
    <property type="term" value="C:cytoplasm"/>
    <property type="evidence" value="ECO:0007669"/>
    <property type="project" value="UniProtKB-SubCell"/>
</dbReference>
<evidence type="ECO:0000256" key="8">
    <source>
        <dbReference type="ARBA" id="ARBA00022490"/>
    </source>
</evidence>
<evidence type="ECO:0000256" key="5">
    <source>
        <dbReference type="ARBA" id="ARBA00011245"/>
    </source>
</evidence>
<evidence type="ECO:0000256" key="3">
    <source>
        <dbReference type="ARBA" id="ARBA00004496"/>
    </source>
</evidence>
<dbReference type="EMBL" id="GG663735">
    <property type="protein sequence ID" value="EEH60910.1"/>
    <property type="molecule type" value="Genomic_DNA"/>
</dbReference>
<evidence type="ECO:0000256" key="12">
    <source>
        <dbReference type="ARBA" id="ARBA00022990"/>
    </source>
</evidence>
<dbReference type="STRING" id="564608.C1MIF4"/>
<dbReference type="KEGG" id="mpp:MICPUCDRAFT_50547"/>
<feature type="domain" description="CYTH" evidence="15">
    <location>
        <begin position="62"/>
        <end position="260"/>
    </location>
</feature>
<comment type="cofactor">
    <cofactor evidence="1">
        <name>Mg(2+)</name>
        <dbReference type="ChEBI" id="CHEBI:18420"/>
    </cofactor>
</comment>
<dbReference type="RefSeq" id="XP_003055658.1">
    <property type="nucleotide sequence ID" value="XM_003055612.1"/>
</dbReference>
<comment type="similarity">
    <text evidence="4">Belongs to the ThTPase family.</text>
</comment>
<sequence length="277" mass="29446">MSSLAPVLASRPRSRVSPFRPPRVGHRVAAAVVAAAAAASAEDAPESAPSCVVSEPSEAQKMIEVERKYGAPADLKAAITTAEGTLTKSIIFGDTYYDTPNCDLAAKDVWLRRREKQWEIKIPVEGEGGRSGGERSVFREVEGARSVADELAAALGLPAPSDGGDGGGADGEEILTRVMADAAARPFAEFVTERVSWSLDGASIDFDHASFGHSVVEVEVMCERAEQVEDAEKKVEEVAAKLGLEPLTETGGKLETFIRKNCPKHLAVLVSKGYLKP</sequence>
<dbReference type="InterPro" id="IPR012177">
    <property type="entry name" value="ThTPase_euk"/>
</dbReference>
<dbReference type="SMART" id="SM01118">
    <property type="entry name" value="CYTH"/>
    <property type="match status" value="1"/>
</dbReference>
<dbReference type="Gene3D" id="2.40.320.10">
    <property type="entry name" value="Hypothetical Protein Pfu-838710-001"/>
    <property type="match status" value="1"/>
</dbReference>
<comment type="subunit">
    <text evidence="5">Monomer.</text>
</comment>
<evidence type="ECO:0000259" key="15">
    <source>
        <dbReference type="PROSITE" id="PS51707"/>
    </source>
</evidence>
<dbReference type="PROSITE" id="PS51707">
    <property type="entry name" value="CYTH"/>
    <property type="match status" value="1"/>
</dbReference>
<dbReference type="GO" id="GO:0000287">
    <property type="term" value="F:magnesium ion binding"/>
    <property type="evidence" value="ECO:0007669"/>
    <property type="project" value="TreeGrafter"/>
</dbReference>
<evidence type="ECO:0000256" key="14">
    <source>
        <dbReference type="SAM" id="MobiDB-lite"/>
    </source>
</evidence>
<dbReference type="Pfam" id="PF01928">
    <property type="entry name" value="CYTH"/>
    <property type="match status" value="1"/>
</dbReference>
<comment type="subcellular location">
    <subcellularLocation>
        <location evidence="3">Cytoplasm</location>
    </subcellularLocation>
</comment>
<dbReference type="InterPro" id="IPR039582">
    <property type="entry name" value="THTPA"/>
</dbReference>
<dbReference type="InterPro" id="IPR023577">
    <property type="entry name" value="CYTH_domain"/>
</dbReference>
<dbReference type="PANTHER" id="PTHR14586:SF1">
    <property type="entry name" value="THIAMINE-TRIPHOSPHATASE"/>
    <property type="match status" value="1"/>
</dbReference>
<dbReference type="GO" id="GO:0006772">
    <property type="term" value="P:thiamine metabolic process"/>
    <property type="evidence" value="ECO:0007669"/>
    <property type="project" value="InterPro"/>
</dbReference>
<dbReference type="OrthoDB" id="442176at2759"/>
<dbReference type="Proteomes" id="UP000001876">
    <property type="component" value="Unassembled WGS sequence"/>
</dbReference>
<dbReference type="SUPFAM" id="SSF55154">
    <property type="entry name" value="CYTH-like phosphatases"/>
    <property type="match status" value="1"/>
</dbReference>
<name>C1MIF4_MICPC</name>
<gene>
    <name evidence="16" type="ORF">MICPUCDRAFT_50547</name>
</gene>
<dbReference type="PANTHER" id="PTHR14586">
    <property type="entry name" value="THIAMINE-TRIPHOSPHATASE"/>
    <property type="match status" value="1"/>
</dbReference>
<feature type="region of interest" description="Disordered" evidence="14">
    <location>
        <begin position="1"/>
        <end position="21"/>
    </location>
</feature>
<keyword evidence="11" id="KW-0460">Magnesium</keyword>
<dbReference type="InterPro" id="IPR033469">
    <property type="entry name" value="CYTH-like_dom_sf"/>
</dbReference>
<evidence type="ECO:0000256" key="1">
    <source>
        <dbReference type="ARBA" id="ARBA00001946"/>
    </source>
</evidence>
<evidence type="ECO:0000256" key="13">
    <source>
        <dbReference type="ARBA" id="ARBA00048194"/>
    </source>
</evidence>